<evidence type="ECO:0000313" key="1">
    <source>
        <dbReference type="EMBL" id="MDG0861342.1"/>
    </source>
</evidence>
<name>A0A9X4R2U7_9BURK</name>
<accession>A0A9X4R2U7</accession>
<dbReference type="Proteomes" id="UP001152766">
    <property type="component" value="Unassembled WGS sequence"/>
</dbReference>
<dbReference type="EMBL" id="SGUG01000003">
    <property type="protein sequence ID" value="MDG0861342.1"/>
    <property type="molecule type" value="Genomic_DNA"/>
</dbReference>
<comment type="caution">
    <text evidence="1">The sequence shown here is derived from an EMBL/GenBank/DDBJ whole genome shotgun (WGS) entry which is preliminary data.</text>
</comment>
<proteinExistence type="predicted"/>
<dbReference type="Pfam" id="PF07030">
    <property type="entry name" value="Phage_Mu_Gp36"/>
    <property type="match status" value="1"/>
</dbReference>
<reference evidence="1" key="1">
    <citation type="submission" date="2019-02" db="EMBL/GenBank/DDBJ databases">
        <title>Draft genome of the type strain Pelomonas aquatica CCUG 52575T.</title>
        <authorList>
            <person name="Gomila M."/>
            <person name="Lalucat J."/>
        </authorList>
    </citation>
    <scope>NUCLEOTIDE SEQUENCE</scope>
    <source>
        <strain evidence="1">CCUG 52575</strain>
    </source>
</reference>
<organism evidence="1 2">
    <name type="scientific">Pelomonas aquatica</name>
    <dbReference type="NCBI Taxonomy" id="431058"/>
    <lineage>
        <taxon>Bacteria</taxon>
        <taxon>Pseudomonadati</taxon>
        <taxon>Pseudomonadota</taxon>
        <taxon>Betaproteobacteria</taxon>
        <taxon>Burkholderiales</taxon>
        <taxon>Sphaerotilaceae</taxon>
        <taxon>Roseateles</taxon>
    </lineage>
</organism>
<dbReference type="RefSeq" id="WP_268147099.1">
    <property type="nucleotide sequence ID" value="NZ_JAPPUW010000002.1"/>
</dbReference>
<dbReference type="AlphaFoldDB" id="A0A9X4R2U7"/>
<protein>
    <submittedName>
        <fullName evidence="1">DUF1320 domain-containing protein</fullName>
    </submittedName>
</protein>
<gene>
    <name evidence="1" type="ORF">EXJ73_02490</name>
</gene>
<sequence>MSWRSDSAQLLVAGWVSSAYAGHGITGAAMRAATATGGSGPGLLYNDWDSAADDGKAFRALITGGAPAGALFYEDGSFTIPAGTADGTYSIGYRLYVDGADMGATTATVTVGSVGAAFNVMPAGLPGAATSGTPTVSFGFTFAVATTGLASTAAVGLPVVSFDIPFGVAPQGLPSGLAFGSATFTMVFGPWIGPSGHYTSTRQLADRIGQGELIQLTNPTDPTATTINAVRMEDAIADIEALIDAKLLPRYALPLATVPRLLSNIAADLLRARLYADRVPESIANREKAALKLLDDIATGKLSLGLDMAAQATPPADGPQFFTTQPVFTPGSLSDFAP</sequence>
<keyword evidence="2" id="KW-1185">Reference proteome</keyword>
<dbReference type="InterPro" id="IPR009752">
    <property type="entry name" value="Phage_Mu_GpJ"/>
</dbReference>
<evidence type="ECO:0000313" key="2">
    <source>
        <dbReference type="Proteomes" id="UP001152766"/>
    </source>
</evidence>